<accession>A0A346XYD7</accession>
<evidence type="ECO:0000313" key="2">
    <source>
        <dbReference type="EMBL" id="AXV07234.1"/>
    </source>
</evidence>
<dbReference type="Pfam" id="PF03473">
    <property type="entry name" value="MOSC"/>
    <property type="match status" value="1"/>
</dbReference>
<feature type="domain" description="MOSC" evidence="1">
    <location>
        <begin position="39"/>
        <end position="184"/>
    </location>
</feature>
<dbReference type="GO" id="GO:0030151">
    <property type="term" value="F:molybdenum ion binding"/>
    <property type="evidence" value="ECO:0007669"/>
    <property type="project" value="InterPro"/>
</dbReference>
<organism evidence="2 3">
    <name type="scientific">Euzebya pacifica</name>
    <dbReference type="NCBI Taxonomy" id="1608957"/>
    <lineage>
        <taxon>Bacteria</taxon>
        <taxon>Bacillati</taxon>
        <taxon>Actinomycetota</taxon>
        <taxon>Nitriliruptoria</taxon>
        <taxon>Euzebyales</taxon>
    </lineage>
</organism>
<dbReference type="KEGG" id="euz:DVS28_a2553"/>
<dbReference type="PROSITE" id="PS51340">
    <property type="entry name" value="MOSC"/>
    <property type="match status" value="1"/>
</dbReference>
<dbReference type="SUPFAM" id="SSF50800">
    <property type="entry name" value="PK beta-barrel domain-like"/>
    <property type="match status" value="1"/>
</dbReference>
<protein>
    <recommendedName>
        <fullName evidence="1">MOSC domain-containing protein</fullName>
    </recommendedName>
</protein>
<dbReference type="GO" id="GO:0003824">
    <property type="term" value="F:catalytic activity"/>
    <property type="evidence" value="ECO:0007669"/>
    <property type="project" value="InterPro"/>
</dbReference>
<dbReference type="PANTHER" id="PTHR30212">
    <property type="entry name" value="PROTEIN YIIM"/>
    <property type="match status" value="1"/>
</dbReference>
<dbReference type="InterPro" id="IPR011037">
    <property type="entry name" value="Pyrv_Knase-like_insert_dom_sf"/>
</dbReference>
<dbReference type="GO" id="GO:0030170">
    <property type="term" value="F:pyridoxal phosphate binding"/>
    <property type="evidence" value="ECO:0007669"/>
    <property type="project" value="InterPro"/>
</dbReference>
<sequence length="192" mass="20930">MLVHPTAQDLESRLAHIAGSPIDEGVLEMVVRRPDVDEREVLEEGELDLAVGLVGDTWHIRGSRRTEDGSSHPDMQLNVMNARVLDAISAGDRERWRWAGDQLIVDLDLTPENLPAGTRLALGSAVIEVTDQPHTGCAKFADRYGVDALRFVNTGEGKLRRFRGLNARVVVPGTIRPGDVVVKVTADEPVAA</sequence>
<dbReference type="EMBL" id="CP031165">
    <property type="protein sequence ID" value="AXV07234.1"/>
    <property type="molecule type" value="Genomic_DNA"/>
</dbReference>
<keyword evidence="3" id="KW-1185">Reference proteome</keyword>
<dbReference type="AlphaFoldDB" id="A0A346XYD7"/>
<evidence type="ECO:0000313" key="3">
    <source>
        <dbReference type="Proteomes" id="UP000264006"/>
    </source>
</evidence>
<evidence type="ECO:0000259" key="1">
    <source>
        <dbReference type="PROSITE" id="PS51340"/>
    </source>
</evidence>
<dbReference type="OrthoDB" id="5735964at2"/>
<dbReference type="PANTHER" id="PTHR30212:SF2">
    <property type="entry name" value="PROTEIN YIIM"/>
    <property type="match status" value="1"/>
</dbReference>
<dbReference type="Proteomes" id="UP000264006">
    <property type="component" value="Chromosome"/>
</dbReference>
<reference evidence="2 3" key="1">
    <citation type="submission" date="2018-09" db="EMBL/GenBank/DDBJ databases">
        <title>Complete genome sequence of Euzebya sp. DY32-46 isolated from seawater of Pacific Ocean.</title>
        <authorList>
            <person name="Xu L."/>
            <person name="Wu Y.-H."/>
            <person name="Xu X.-W."/>
        </authorList>
    </citation>
    <scope>NUCLEOTIDE SEQUENCE [LARGE SCALE GENOMIC DNA]</scope>
    <source>
        <strain evidence="2 3">DY32-46</strain>
    </source>
</reference>
<name>A0A346XYD7_9ACTN</name>
<gene>
    <name evidence="2" type="ORF">DVS28_a2553</name>
</gene>
<dbReference type="InterPro" id="IPR005302">
    <property type="entry name" value="MoCF_Sase_C"/>
</dbReference>
<dbReference type="InterPro" id="IPR052353">
    <property type="entry name" value="Benzoxazolinone_Detox_Enz"/>
</dbReference>
<dbReference type="RefSeq" id="WP_114591758.1">
    <property type="nucleotide sequence ID" value="NZ_CAXIBR010000120.1"/>
</dbReference>
<proteinExistence type="predicted"/>
<dbReference type="Gene3D" id="2.40.33.20">
    <property type="entry name" value="PK beta-barrel domain-like"/>
    <property type="match status" value="1"/>
</dbReference>